<evidence type="ECO:0000256" key="3">
    <source>
        <dbReference type="ARBA" id="ARBA00022692"/>
    </source>
</evidence>
<dbReference type="InterPro" id="IPR046956">
    <property type="entry name" value="RLP23-like"/>
</dbReference>
<evidence type="ECO:0000313" key="10">
    <source>
        <dbReference type="EMBL" id="KAF8378105.1"/>
    </source>
</evidence>
<dbReference type="SUPFAM" id="SSF52058">
    <property type="entry name" value="L domain-like"/>
    <property type="match status" value="1"/>
</dbReference>
<dbReference type="Proteomes" id="UP000655225">
    <property type="component" value="Unassembled WGS sequence"/>
</dbReference>
<dbReference type="InterPro" id="IPR032675">
    <property type="entry name" value="LRR_dom_sf"/>
</dbReference>
<evidence type="ECO:0000256" key="6">
    <source>
        <dbReference type="ARBA" id="ARBA00022989"/>
    </source>
</evidence>
<keyword evidence="7 9" id="KW-0472">Membrane</keyword>
<gene>
    <name evidence="10" type="ORF">HHK36_029441</name>
</gene>
<dbReference type="PRINTS" id="PR00019">
    <property type="entry name" value="LEURICHRPT"/>
</dbReference>
<dbReference type="FunFam" id="3.80.10.10:FF:000041">
    <property type="entry name" value="LRR receptor-like serine/threonine-protein kinase ERECTA"/>
    <property type="match status" value="1"/>
</dbReference>
<dbReference type="InterPro" id="IPR001611">
    <property type="entry name" value="Leu-rich_rpt"/>
</dbReference>
<keyword evidence="5" id="KW-0677">Repeat</keyword>
<feature type="transmembrane region" description="Helical" evidence="9">
    <location>
        <begin position="225"/>
        <end position="248"/>
    </location>
</feature>
<dbReference type="PANTHER" id="PTHR48063:SF112">
    <property type="entry name" value="RECEPTOR LIKE PROTEIN 30-LIKE"/>
    <property type="match status" value="1"/>
</dbReference>
<comment type="subcellular location">
    <subcellularLocation>
        <location evidence="1">Membrane</location>
        <topology evidence="1">Single-pass type I membrane protein</topology>
    </subcellularLocation>
</comment>
<dbReference type="Pfam" id="PF13855">
    <property type="entry name" value="LRR_8"/>
    <property type="match status" value="1"/>
</dbReference>
<keyword evidence="4" id="KW-0732">Signal</keyword>
<comment type="caution">
    <text evidence="10">The sequence shown here is derived from an EMBL/GenBank/DDBJ whole genome shotgun (WGS) entry which is preliminary data.</text>
</comment>
<dbReference type="AlphaFoldDB" id="A0A834YF77"/>
<dbReference type="GO" id="GO:0016020">
    <property type="term" value="C:membrane"/>
    <property type="evidence" value="ECO:0007669"/>
    <property type="project" value="UniProtKB-SubCell"/>
</dbReference>
<dbReference type="EMBL" id="JABCRI010000023">
    <property type="protein sequence ID" value="KAF8378105.1"/>
    <property type="molecule type" value="Genomic_DNA"/>
</dbReference>
<dbReference type="Gene3D" id="3.80.10.10">
    <property type="entry name" value="Ribonuclease Inhibitor"/>
    <property type="match status" value="1"/>
</dbReference>
<keyword evidence="2" id="KW-0433">Leucine-rich repeat</keyword>
<sequence length="291" mass="32828">MENVQTGRSFPAWLRTQKELVEIHLNNVGISDTVPDWFWKLPDIMFLDLSNNQIRGTLPSWMKLPDIEYLDLSNNQIRGTLPSWMNFSNAYEVYLSSNLFSGPIPVNIGETMPRLVVLDLYGNFLNGSIPYSIGKLKNLATLILSNNQFSGELPGFWKGLQSLQSLAIGNNNLTGNQLQTLTDPSIYEGNQALCGPPLVAKRLEEPSQGPPSIEDKDDENGSDMLWFYISMALGFIVGFWGVCGTLLIKKTWRHAYFRFFDNMKDRLFVIIAVNVTRLKRKMALVRNQGGG</sequence>
<evidence type="ECO:0000256" key="7">
    <source>
        <dbReference type="ARBA" id="ARBA00023136"/>
    </source>
</evidence>
<dbReference type="OMA" id="CRENRED"/>
<keyword evidence="3 9" id="KW-0812">Transmembrane</keyword>
<evidence type="ECO:0000256" key="9">
    <source>
        <dbReference type="SAM" id="Phobius"/>
    </source>
</evidence>
<keyword evidence="11" id="KW-1185">Reference proteome</keyword>
<evidence type="ECO:0000256" key="5">
    <source>
        <dbReference type="ARBA" id="ARBA00022737"/>
    </source>
</evidence>
<dbReference type="OrthoDB" id="1060944at2759"/>
<accession>A0A834YF77</accession>
<keyword evidence="8" id="KW-0325">Glycoprotein</keyword>
<evidence type="ECO:0000256" key="2">
    <source>
        <dbReference type="ARBA" id="ARBA00022614"/>
    </source>
</evidence>
<evidence type="ECO:0000313" key="11">
    <source>
        <dbReference type="Proteomes" id="UP000655225"/>
    </source>
</evidence>
<name>A0A834YF77_TETSI</name>
<evidence type="ECO:0000256" key="8">
    <source>
        <dbReference type="ARBA" id="ARBA00023180"/>
    </source>
</evidence>
<reference evidence="10 11" key="1">
    <citation type="submission" date="2020-04" db="EMBL/GenBank/DDBJ databases">
        <title>Plant Genome Project.</title>
        <authorList>
            <person name="Zhang R.-G."/>
        </authorList>
    </citation>
    <scope>NUCLEOTIDE SEQUENCE [LARGE SCALE GENOMIC DNA]</scope>
    <source>
        <strain evidence="10">YNK0</strain>
        <tissue evidence="10">Leaf</tissue>
    </source>
</reference>
<organism evidence="10 11">
    <name type="scientific">Tetracentron sinense</name>
    <name type="common">Spur-leaf</name>
    <dbReference type="NCBI Taxonomy" id="13715"/>
    <lineage>
        <taxon>Eukaryota</taxon>
        <taxon>Viridiplantae</taxon>
        <taxon>Streptophyta</taxon>
        <taxon>Embryophyta</taxon>
        <taxon>Tracheophyta</taxon>
        <taxon>Spermatophyta</taxon>
        <taxon>Magnoliopsida</taxon>
        <taxon>Trochodendrales</taxon>
        <taxon>Trochodendraceae</taxon>
        <taxon>Tetracentron</taxon>
    </lineage>
</organism>
<dbReference type="Pfam" id="PF00560">
    <property type="entry name" value="LRR_1"/>
    <property type="match status" value="2"/>
</dbReference>
<evidence type="ECO:0000256" key="4">
    <source>
        <dbReference type="ARBA" id="ARBA00022729"/>
    </source>
</evidence>
<protein>
    <submittedName>
        <fullName evidence="10">Uncharacterized protein</fullName>
    </submittedName>
</protein>
<keyword evidence="6 9" id="KW-1133">Transmembrane helix</keyword>
<dbReference type="PANTHER" id="PTHR48063">
    <property type="entry name" value="LRR RECEPTOR-LIKE KINASE"/>
    <property type="match status" value="1"/>
</dbReference>
<proteinExistence type="predicted"/>
<evidence type="ECO:0000256" key="1">
    <source>
        <dbReference type="ARBA" id="ARBA00004479"/>
    </source>
</evidence>